<dbReference type="AlphaFoldDB" id="A0A0R3UGX5"/>
<organism evidence="3">
    <name type="scientific">Mesocestoides corti</name>
    <name type="common">Flatworm</name>
    <dbReference type="NCBI Taxonomy" id="53468"/>
    <lineage>
        <taxon>Eukaryota</taxon>
        <taxon>Metazoa</taxon>
        <taxon>Spiralia</taxon>
        <taxon>Lophotrochozoa</taxon>
        <taxon>Platyhelminthes</taxon>
        <taxon>Cestoda</taxon>
        <taxon>Eucestoda</taxon>
        <taxon>Cyclophyllidea</taxon>
        <taxon>Mesocestoididae</taxon>
        <taxon>Mesocestoides</taxon>
    </lineage>
</organism>
<keyword evidence="2" id="KW-1185">Reference proteome</keyword>
<dbReference type="EMBL" id="UXSR01005269">
    <property type="protein sequence ID" value="VDD80521.1"/>
    <property type="molecule type" value="Genomic_DNA"/>
</dbReference>
<sequence>MATHTSTCTSSSKRPNGTTCLCARRCDRTPTLPPTRLVLWVRVCVTYPLPNGMLFVEGVLRSLSLLSSSSPSLPIYPSFEEGLTCSILVRLILFFM</sequence>
<proteinExistence type="predicted"/>
<evidence type="ECO:0000313" key="1">
    <source>
        <dbReference type="EMBL" id="VDD80521.1"/>
    </source>
</evidence>
<evidence type="ECO:0000313" key="2">
    <source>
        <dbReference type="Proteomes" id="UP000267029"/>
    </source>
</evidence>
<protein>
    <submittedName>
        <fullName evidence="1 3">Uncharacterized protein</fullName>
    </submittedName>
</protein>
<reference evidence="1 2" key="2">
    <citation type="submission" date="2018-10" db="EMBL/GenBank/DDBJ databases">
        <authorList>
            <consortium name="Pathogen Informatics"/>
        </authorList>
    </citation>
    <scope>NUCLEOTIDE SEQUENCE [LARGE SCALE GENOMIC DNA]</scope>
</reference>
<reference evidence="3" key="1">
    <citation type="submission" date="2017-02" db="UniProtKB">
        <authorList>
            <consortium name="WormBaseParasite"/>
        </authorList>
    </citation>
    <scope>IDENTIFICATION</scope>
</reference>
<accession>A0A0R3UGX5</accession>
<name>A0A0R3UGX5_MESCO</name>
<gene>
    <name evidence="1" type="ORF">MCOS_LOCUS6524</name>
</gene>
<dbReference type="Proteomes" id="UP000267029">
    <property type="component" value="Unassembled WGS sequence"/>
</dbReference>
<evidence type="ECO:0000313" key="3">
    <source>
        <dbReference type="WBParaSite" id="MCOS_0000652301-mRNA-1"/>
    </source>
</evidence>
<dbReference type="WBParaSite" id="MCOS_0000652301-mRNA-1">
    <property type="protein sequence ID" value="MCOS_0000652301-mRNA-1"/>
    <property type="gene ID" value="MCOS_0000652301"/>
</dbReference>